<feature type="domain" description="Serine/threonine specific protein phosphatases" evidence="6">
    <location>
        <begin position="113"/>
        <end position="118"/>
    </location>
</feature>
<comment type="caution">
    <text evidence="7">The sequence shown here is derived from an EMBL/GenBank/DDBJ whole genome shotgun (WGS) entry which is preliminary data.</text>
</comment>
<comment type="catalytic activity">
    <reaction evidence="5">
        <text>O-phospho-L-threonyl-[protein] + H2O = L-threonyl-[protein] + phosphate</text>
        <dbReference type="Rhea" id="RHEA:47004"/>
        <dbReference type="Rhea" id="RHEA-COMP:11060"/>
        <dbReference type="Rhea" id="RHEA-COMP:11605"/>
        <dbReference type="ChEBI" id="CHEBI:15377"/>
        <dbReference type="ChEBI" id="CHEBI:30013"/>
        <dbReference type="ChEBI" id="CHEBI:43474"/>
        <dbReference type="ChEBI" id="CHEBI:61977"/>
        <dbReference type="EC" id="3.1.3.16"/>
    </reaction>
</comment>
<dbReference type="EMBL" id="WIXP02000010">
    <property type="protein sequence ID" value="KAF6203867.1"/>
    <property type="molecule type" value="Genomic_DNA"/>
</dbReference>
<evidence type="ECO:0000256" key="2">
    <source>
        <dbReference type="ARBA" id="ARBA00022723"/>
    </source>
</evidence>
<reference evidence="7" key="1">
    <citation type="journal article" date="2021" name="Mol. Ecol. Resour.">
        <title>Apolygus lucorum genome provides insights into omnivorousness and mesophyll feeding.</title>
        <authorList>
            <person name="Liu Y."/>
            <person name="Liu H."/>
            <person name="Wang H."/>
            <person name="Huang T."/>
            <person name="Liu B."/>
            <person name="Yang B."/>
            <person name="Yin L."/>
            <person name="Li B."/>
            <person name="Zhang Y."/>
            <person name="Zhang S."/>
            <person name="Jiang F."/>
            <person name="Zhang X."/>
            <person name="Ren Y."/>
            <person name="Wang B."/>
            <person name="Wang S."/>
            <person name="Lu Y."/>
            <person name="Wu K."/>
            <person name="Fan W."/>
            <person name="Wang G."/>
        </authorList>
    </citation>
    <scope>NUCLEOTIDE SEQUENCE</scope>
    <source>
        <strain evidence="7">12Hb</strain>
    </source>
</reference>
<dbReference type="Proteomes" id="UP000466442">
    <property type="component" value="Unassembled WGS sequence"/>
</dbReference>
<comment type="cofactor">
    <cofactor evidence="1">
        <name>Mn(2+)</name>
        <dbReference type="ChEBI" id="CHEBI:29035"/>
    </cofactor>
</comment>
<dbReference type="InterPro" id="IPR047129">
    <property type="entry name" value="PPA2-like"/>
</dbReference>
<keyword evidence="4" id="KW-0464">Manganese</keyword>
<protein>
    <recommendedName>
        <fullName evidence="5">Serine/threonine-protein phosphatase</fullName>
        <ecNumber evidence="5">3.1.3.16</ecNumber>
    </recommendedName>
</protein>
<keyword evidence="2" id="KW-0479">Metal-binding</keyword>
<evidence type="ECO:0000256" key="1">
    <source>
        <dbReference type="ARBA" id="ARBA00001936"/>
    </source>
</evidence>
<proteinExistence type="inferred from homology"/>
<dbReference type="PROSITE" id="PS00125">
    <property type="entry name" value="SER_THR_PHOSPHATASE"/>
    <property type="match status" value="1"/>
</dbReference>
<keyword evidence="8" id="KW-1185">Reference proteome</keyword>
<dbReference type="EC" id="3.1.3.16" evidence="5"/>
<evidence type="ECO:0000256" key="4">
    <source>
        <dbReference type="ARBA" id="ARBA00023211"/>
    </source>
</evidence>
<dbReference type="GO" id="GO:0046872">
    <property type="term" value="F:metal ion binding"/>
    <property type="evidence" value="ECO:0007669"/>
    <property type="project" value="UniProtKB-KW"/>
</dbReference>
<dbReference type="OrthoDB" id="1930084at2759"/>
<dbReference type="SUPFAM" id="SSF56300">
    <property type="entry name" value="Metallo-dependent phosphatases"/>
    <property type="match status" value="1"/>
</dbReference>
<evidence type="ECO:0000256" key="3">
    <source>
        <dbReference type="ARBA" id="ARBA00022801"/>
    </source>
</evidence>
<evidence type="ECO:0000313" key="7">
    <source>
        <dbReference type="EMBL" id="KAF6203867.1"/>
    </source>
</evidence>
<dbReference type="InterPro" id="IPR004843">
    <property type="entry name" value="Calcineurin-like_PHP"/>
</dbReference>
<gene>
    <name evidence="7" type="ORF">GE061_002202</name>
</gene>
<dbReference type="AlphaFoldDB" id="A0A8S9X4G7"/>
<sequence>MKAGTTTDVESHIEKLMRCEKLKEPQVKDLCNRAKEIITKDPNLLILSTPITICGDIHGQLPDLVELFSVGGAIPWTTYLFLGDYVDRGYNSIETFLLLLALKVRYPTRVHLIRGNHESREITQVYGFYDEVLRKYGSITVWKYCIETFNVLSLGAVIDGRVFCVHGGLSPTVEVFDDIKVIERNQDVPHSGAMTDLLWSDPDDKGERLSHCEQNGWGMSPRGAGFIYGPDVVDRFRMQNGVEFIARAHQLVLEGYKWHFRNTVVTVWSAPNYCYRCGNVASILEMEPNNEFFTIFEAAPQSTRVAFLQKKVPDYFL</sequence>
<dbReference type="InterPro" id="IPR006186">
    <property type="entry name" value="Ser/Thr-sp_prot-phosphatase"/>
</dbReference>
<evidence type="ECO:0000256" key="5">
    <source>
        <dbReference type="RuleBase" id="RU004273"/>
    </source>
</evidence>
<dbReference type="GO" id="GO:0004722">
    <property type="term" value="F:protein serine/threonine phosphatase activity"/>
    <property type="evidence" value="ECO:0007669"/>
    <property type="project" value="UniProtKB-EC"/>
</dbReference>
<organism evidence="7 8">
    <name type="scientific">Apolygus lucorum</name>
    <name type="common">Small green plant bug</name>
    <name type="synonym">Lygocoris lucorum</name>
    <dbReference type="NCBI Taxonomy" id="248454"/>
    <lineage>
        <taxon>Eukaryota</taxon>
        <taxon>Metazoa</taxon>
        <taxon>Ecdysozoa</taxon>
        <taxon>Arthropoda</taxon>
        <taxon>Hexapoda</taxon>
        <taxon>Insecta</taxon>
        <taxon>Pterygota</taxon>
        <taxon>Neoptera</taxon>
        <taxon>Paraneoptera</taxon>
        <taxon>Hemiptera</taxon>
        <taxon>Heteroptera</taxon>
        <taxon>Panheteroptera</taxon>
        <taxon>Cimicomorpha</taxon>
        <taxon>Miridae</taxon>
        <taxon>Mirini</taxon>
        <taxon>Apolygus</taxon>
    </lineage>
</organism>
<evidence type="ECO:0000313" key="8">
    <source>
        <dbReference type="Proteomes" id="UP000466442"/>
    </source>
</evidence>
<evidence type="ECO:0000259" key="6">
    <source>
        <dbReference type="PROSITE" id="PS00125"/>
    </source>
</evidence>
<name>A0A8S9X4G7_APOLU</name>
<dbReference type="Pfam" id="PF00149">
    <property type="entry name" value="Metallophos"/>
    <property type="match status" value="1"/>
</dbReference>
<keyword evidence="3 5" id="KW-0378">Hydrolase</keyword>
<dbReference type="PANTHER" id="PTHR45619">
    <property type="entry name" value="SERINE/THREONINE-PROTEIN PHOSPHATASE PP2A-RELATED"/>
    <property type="match status" value="1"/>
</dbReference>
<dbReference type="Gene3D" id="3.60.21.10">
    <property type="match status" value="1"/>
</dbReference>
<dbReference type="SMART" id="SM00156">
    <property type="entry name" value="PP2Ac"/>
    <property type="match status" value="1"/>
</dbReference>
<dbReference type="InterPro" id="IPR029052">
    <property type="entry name" value="Metallo-depent_PP-like"/>
</dbReference>
<dbReference type="PRINTS" id="PR00114">
    <property type="entry name" value="STPHPHTASE"/>
</dbReference>
<dbReference type="CDD" id="cd07415">
    <property type="entry name" value="MPP_PP2A_PP4_PP6"/>
    <property type="match status" value="1"/>
</dbReference>
<comment type="similarity">
    <text evidence="5">Belongs to the PPP phosphatase family.</text>
</comment>
<accession>A0A8S9X4G7</accession>